<keyword evidence="1" id="KW-0472">Membrane</keyword>
<feature type="transmembrane region" description="Helical" evidence="1">
    <location>
        <begin position="71"/>
        <end position="91"/>
    </location>
</feature>
<dbReference type="AlphaFoldDB" id="A0A1V4I5W9"/>
<evidence type="ECO:0008006" key="4">
    <source>
        <dbReference type="Google" id="ProtNLM"/>
    </source>
</evidence>
<accession>A0A1V4I5W9</accession>
<evidence type="ECO:0000313" key="2">
    <source>
        <dbReference type="EMBL" id="OPJ55015.1"/>
    </source>
</evidence>
<dbReference type="Pfam" id="PF04020">
    <property type="entry name" value="Phage_holin_4_2"/>
    <property type="match status" value="1"/>
</dbReference>
<feature type="transmembrane region" description="Helical" evidence="1">
    <location>
        <begin position="12"/>
        <end position="34"/>
    </location>
</feature>
<keyword evidence="1" id="KW-0812">Transmembrane</keyword>
<dbReference type="RefSeq" id="WP_079428710.1">
    <property type="nucleotide sequence ID" value="NZ_MZGV01000121.1"/>
</dbReference>
<organism evidence="2 3">
    <name type="scientific">Clostridium oryzae</name>
    <dbReference type="NCBI Taxonomy" id="1450648"/>
    <lineage>
        <taxon>Bacteria</taxon>
        <taxon>Bacillati</taxon>
        <taxon>Bacillota</taxon>
        <taxon>Clostridia</taxon>
        <taxon>Eubacteriales</taxon>
        <taxon>Clostridiaceae</taxon>
        <taxon>Clostridium</taxon>
    </lineage>
</organism>
<dbReference type="PANTHER" id="PTHR37309:SF1">
    <property type="entry name" value="SLR0284 PROTEIN"/>
    <property type="match status" value="1"/>
</dbReference>
<protein>
    <recommendedName>
        <fullName evidence="4">Phage holin family protein</fullName>
    </recommendedName>
</protein>
<dbReference type="InterPro" id="IPR007165">
    <property type="entry name" value="Phage_holin_4_2"/>
</dbReference>
<feature type="transmembrane region" description="Helical" evidence="1">
    <location>
        <begin position="40"/>
        <end position="59"/>
    </location>
</feature>
<name>A0A1V4I5W9_9CLOT</name>
<feature type="transmembrane region" description="Helical" evidence="1">
    <location>
        <begin position="97"/>
        <end position="116"/>
    </location>
</feature>
<keyword evidence="1" id="KW-1133">Transmembrane helix</keyword>
<evidence type="ECO:0000313" key="3">
    <source>
        <dbReference type="Proteomes" id="UP000190080"/>
    </source>
</evidence>
<dbReference type="PANTHER" id="PTHR37309">
    <property type="entry name" value="SLR0284 PROTEIN"/>
    <property type="match status" value="1"/>
</dbReference>
<comment type="caution">
    <text evidence="2">The sequence shown here is derived from an EMBL/GenBank/DDBJ whole genome shotgun (WGS) entry which is preliminary data.</text>
</comment>
<dbReference type="STRING" id="1450648.CLORY_44820"/>
<gene>
    <name evidence="2" type="ORF">CLORY_44820</name>
</gene>
<reference evidence="2 3" key="1">
    <citation type="submission" date="2017-03" db="EMBL/GenBank/DDBJ databases">
        <title>Genome sequence of Clostridium oryzae DSM 28571.</title>
        <authorList>
            <person name="Poehlein A."/>
            <person name="Daniel R."/>
        </authorList>
    </citation>
    <scope>NUCLEOTIDE SEQUENCE [LARGE SCALE GENOMIC DNA]</scope>
    <source>
        <strain evidence="2 3">DSM 28571</strain>
    </source>
</reference>
<proteinExistence type="predicted"/>
<evidence type="ECO:0000256" key="1">
    <source>
        <dbReference type="SAM" id="Phobius"/>
    </source>
</evidence>
<keyword evidence="3" id="KW-1185">Reference proteome</keyword>
<dbReference type="EMBL" id="MZGV01000121">
    <property type="protein sequence ID" value="OPJ55015.1"/>
    <property type="molecule type" value="Genomic_DNA"/>
</dbReference>
<sequence length="122" mass="13192">MSEEKRDRNEDFSIVHMLIRIVVSAIVLAITAFITPGFTISGMWPLIIAAVVIGVLDYLVVRLTKFEANPFGRGIIGFVISAAIIYLTGYLVRGVGVTFWGALIAALVIGVIDAIIPGKQVF</sequence>
<dbReference type="Proteomes" id="UP000190080">
    <property type="component" value="Unassembled WGS sequence"/>
</dbReference>
<dbReference type="OrthoDB" id="1701386at2"/>